<evidence type="ECO:0000256" key="1">
    <source>
        <dbReference type="SAM" id="MobiDB-lite"/>
    </source>
</evidence>
<dbReference type="EnsemblPlants" id="MELO3C025445.2.1">
    <property type="protein sequence ID" value="MELO3C025445.2.1"/>
    <property type="gene ID" value="MELO3C025445.2"/>
</dbReference>
<name>A0A9I9DY53_CUCME</name>
<protein>
    <submittedName>
        <fullName evidence="2">Uncharacterized protein</fullName>
    </submittedName>
</protein>
<proteinExistence type="predicted"/>
<dbReference type="Gramene" id="MELO3C025445.2.1">
    <property type="protein sequence ID" value="MELO3C025445.2.1"/>
    <property type="gene ID" value="MELO3C025445.2"/>
</dbReference>
<accession>A0A9I9DY53</accession>
<dbReference type="AlphaFoldDB" id="A0A9I9DY53"/>
<reference evidence="2" key="1">
    <citation type="submission" date="2023-03" db="UniProtKB">
        <authorList>
            <consortium name="EnsemblPlants"/>
        </authorList>
    </citation>
    <scope>IDENTIFICATION</scope>
</reference>
<evidence type="ECO:0000313" key="2">
    <source>
        <dbReference type="EnsemblPlants" id="MELO3C025445.2.1"/>
    </source>
</evidence>
<organism evidence="2">
    <name type="scientific">Cucumis melo</name>
    <name type="common">Muskmelon</name>
    <dbReference type="NCBI Taxonomy" id="3656"/>
    <lineage>
        <taxon>Eukaryota</taxon>
        <taxon>Viridiplantae</taxon>
        <taxon>Streptophyta</taxon>
        <taxon>Embryophyta</taxon>
        <taxon>Tracheophyta</taxon>
        <taxon>Spermatophyta</taxon>
        <taxon>Magnoliopsida</taxon>
        <taxon>eudicotyledons</taxon>
        <taxon>Gunneridae</taxon>
        <taxon>Pentapetalae</taxon>
        <taxon>rosids</taxon>
        <taxon>fabids</taxon>
        <taxon>Cucurbitales</taxon>
        <taxon>Cucurbitaceae</taxon>
        <taxon>Benincaseae</taxon>
        <taxon>Cucumis</taxon>
    </lineage>
</organism>
<feature type="region of interest" description="Disordered" evidence="1">
    <location>
        <begin position="1"/>
        <end position="23"/>
    </location>
</feature>
<sequence>PTATFRRLPPSRLPSVRSPSPSSSFYVPSCSKVDASPQFFLPIRCQLKPSTQAVPPSDRHASLRPRKQPSIVVSVCASSSPLPVEFQNSMPYTHH</sequence>